<sequence>MLYQEVLSGIVSGVEGQLIHVEIEIRNGLPYFIMVGYLSKEAAEAKERVASAMRSIGHPLPSMRITVNLSPANIRKKGTAFDFPIAVAFLACLGLIPASELKDICVLGELGLNGRIHGTRNCLPIVLEAKKQGIRRFFIAAEDQDSVDAIEGIEIILMNRLSDVLEYFQGRKPRMLRRKRLGESVPEAEDFYDMKGQEHLKRAIEIAVTGRHHLLLIGSPGSGKTMAIKRIPSILYPLTDRERFEVQSIYDASGIPRKIADPRRPFREPHSSIPFTALLGGGRDPRAGEITLAHRGILVLDELMEFRRECLDALRQPLEEKQIQMSRLDRNYVFPADFQLIAAMNPCPCGFALEDGKCRCSLAQKQRYLHKLSGPLLDRFDMVLTVREESEDLRGTRETSKAIRERIRNNVALEHQALAGTGYSFFSEIKQRDIEKIGKIADEGMEFLQKAYDLKKITKRGADKILRLAMTIALIDGTDEILLPHIAEAMTFRNTEFVREG</sequence>
<dbReference type="PANTHER" id="PTHR32039">
    <property type="entry name" value="MAGNESIUM-CHELATASE SUBUNIT CHLI"/>
    <property type="match status" value="1"/>
</dbReference>
<dbReference type="Proteomes" id="UP000886721">
    <property type="component" value="Unassembled WGS sequence"/>
</dbReference>
<dbReference type="InterPro" id="IPR000523">
    <property type="entry name" value="Mg_chelatse_chII-like_cat_dom"/>
</dbReference>
<dbReference type="InterPro" id="IPR003593">
    <property type="entry name" value="AAA+_ATPase"/>
</dbReference>
<evidence type="ECO:0000256" key="1">
    <source>
        <dbReference type="ARBA" id="ARBA00006354"/>
    </source>
</evidence>
<dbReference type="EMBL" id="DXEM01000005">
    <property type="protein sequence ID" value="HIX66799.1"/>
    <property type="molecule type" value="Genomic_DNA"/>
</dbReference>
<organism evidence="3 4">
    <name type="scientific">Candidatus Anaerostipes excrementavium</name>
    <dbReference type="NCBI Taxonomy" id="2838463"/>
    <lineage>
        <taxon>Bacteria</taxon>
        <taxon>Bacillati</taxon>
        <taxon>Bacillota</taxon>
        <taxon>Clostridia</taxon>
        <taxon>Lachnospirales</taxon>
        <taxon>Lachnospiraceae</taxon>
        <taxon>Anaerostipes</taxon>
    </lineage>
</organism>
<dbReference type="InterPro" id="IPR014721">
    <property type="entry name" value="Ribsml_uS5_D2-typ_fold_subgr"/>
</dbReference>
<evidence type="ECO:0000313" key="3">
    <source>
        <dbReference type="EMBL" id="HIX66799.1"/>
    </source>
</evidence>
<evidence type="ECO:0000259" key="2">
    <source>
        <dbReference type="SMART" id="SM00382"/>
    </source>
</evidence>
<dbReference type="InterPro" id="IPR045006">
    <property type="entry name" value="CHLI-like"/>
</dbReference>
<name>A0A9D1WTD4_9FIRM</name>
<dbReference type="AlphaFoldDB" id="A0A9D1WTD4"/>
<dbReference type="PANTHER" id="PTHR32039:SF7">
    <property type="entry name" value="COMPETENCE PROTEIN COMM"/>
    <property type="match status" value="1"/>
</dbReference>
<accession>A0A9D1WTD4</accession>
<dbReference type="Gene3D" id="3.40.50.300">
    <property type="entry name" value="P-loop containing nucleotide triphosphate hydrolases"/>
    <property type="match status" value="1"/>
</dbReference>
<reference evidence="3" key="1">
    <citation type="journal article" date="2021" name="PeerJ">
        <title>Extensive microbial diversity within the chicken gut microbiome revealed by metagenomics and culture.</title>
        <authorList>
            <person name="Gilroy R."/>
            <person name="Ravi A."/>
            <person name="Getino M."/>
            <person name="Pursley I."/>
            <person name="Horton D.L."/>
            <person name="Alikhan N.F."/>
            <person name="Baker D."/>
            <person name="Gharbi K."/>
            <person name="Hall N."/>
            <person name="Watson M."/>
            <person name="Adriaenssens E.M."/>
            <person name="Foster-Nyarko E."/>
            <person name="Jarju S."/>
            <person name="Secka A."/>
            <person name="Antonio M."/>
            <person name="Oren A."/>
            <person name="Chaudhuri R.R."/>
            <person name="La Ragione R."/>
            <person name="Hildebrand F."/>
            <person name="Pallen M.J."/>
        </authorList>
    </citation>
    <scope>NUCLEOTIDE SEQUENCE</scope>
    <source>
        <strain evidence="3">CHK191-13928</strain>
    </source>
</reference>
<dbReference type="Gene3D" id="3.30.230.10">
    <property type="match status" value="1"/>
</dbReference>
<comment type="similarity">
    <text evidence="1">Belongs to the Mg-chelatase subunits D/I family. ComM subfamily.</text>
</comment>
<comment type="caution">
    <text evidence="3">The sequence shown here is derived from an EMBL/GenBank/DDBJ whole genome shotgun (WGS) entry which is preliminary data.</text>
</comment>
<dbReference type="Pfam" id="PF01078">
    <property type="entry name" value="Mg_chelatase"/>
    <property type="match status" value="1"/>
</dbReference>
<proteinExistence type="inferred from homology"/>
<dbReference type="InterPro" id="IPR020568">
    <property type="entry name" value="Ribosomal_Su5_D2-typ_SF"/>
</dbReference>
<dbReference type="SUPFAM" id="SSF54211">
    <property type="entry name" value="Ribosomal protein S5 domain 2-like"/>
    <property type="match status" value="1"/>
</dbReference>
<dbReference type="GO" id="GO:0005524">
    <property type="term" value="F:ATP binding"/>
    <property type="evidence" value="ECO:0007669"/>
    <property type="project" value="InterPro"/>
</dbReference>
<feature type="domain" description="AAA+ ATPase" evidence="2">
    <location>
        <begin position="210"/>
        <end position="390"/>
    </location>
</feature>
<dbReference type="InterPro" id="IPR027417">
    <property type="entry name" value="P-loop_NTPase"/>
</dbReference>
<dbReference type="InterPro" id="IPR004482">
    <property type="entry name" value="Mg_chelat-rel"/>
</dbReference>
<protein>
    <submittedName>
        <fullName evidence="3">YifB family Mg chelatase-like AAA ATPase</fullName>
    </submittedName>
</protein>
<evidence type="ECO:0000313" key="4">
    <source>
        <dbReference type="Proteomes" id="UP000886721"/>
    </source>
</evidence>
<dbReference type="InterPro" id="IPR025158">
    <property type="entry name" value="Mg_chelat-rel_C"/>
</dbReference>
<dbReference type="Pfam" id="PF13541">
    <property type="entry name" value="ChlI"/>
    <property type="match status" value="1"/>
</dbReference>
<reference evidence="3" key="2">
    <citation type="submission" date="2021-04" db="EMBL/GenBank/DDBJ databases">
        <authorList>
            <person name="Gilroy R."/>
        </authorList>
    </citation>
    <scope>NUCLEOTIDE SEQUENCE</scope>
    <source>
        <strain evidence="3">CHK191-13928</strain>
    </source>
</reference>
<dbReference type="NCBIfam" id="TIGR00368">
    <property type="entry name" value="YifB family Mg chelatase-like AAA ATPase"/>
    <property type="match status" value="1"/>
</dbReference>
<gene>
    <name evidence="3" type="ORF">H9735_01585</name>
</gene>
<dbReference type="SMART" id="SM00382">
    <property type="entry name" value="AAA"/>
    <property type="match status" value="1"/>
</dbReference>
<dbReference type="SUPFAM" id="SSF52540">
    <property type="entry name" value="P-loop containing nucleoside triphosphate hydrolases"/>
    <property type="match status" value="1"/>
</dbReference>
<dbReference type="Pfam" id="PF13335">
    <property type="entry name" value="Mg_chelatase_C"/>
    <property type="match status" value="1"/>
</dbReference>